<keyword evidence="2" id="KW-0786">Thiamine pyrophosphate</keyword>
<evidence type="ECO:0000256" key="2">
    <source>
        <dbReference type="ARBA" id="ARBA00023052"/>
    </source>
</evidence>
<dbReference type="Pfam" id="PF02776">
    <property type="entry name" value="TPP_enzyme_N"/>
    <property type="match status" value="1"/>
</dbReference>
<keyword evidence="6" id="KW-0670">Pyruvate</keyword>
<evidence type="ECO:0000259" key="5">
    <source>
        <dbReference type="Pfam" id="PF02776"/>
    </source>
</evidence>
<keyword evidence="3" id="KW-0456">Lyase</keyword>
<evidence type="ECO:0000313" key="7">
    <source>
        <dbReference type="Proteomes" id="UP000183469"/>
    </source>
</evidence>
<evidence type="ECO:0000256" key="3">
    <source>
        <dbReference type="ARBA" id="ARBA00023239"/>
    </source>
</evidence>
<dbReference type="InterPro" id="IPR012001">
    <property type="entry name" value="Thiamin_PyroP_enz_TPP-bd_dom"/>
</dbReference>
<dbReference type="GO" id="GO:0030976">
    <property type="term" value="F:thiamine pyrophosphate binding"/>
    <property type="evidence" value="ECO:0007669"/>
    <property type="project" value="InterPro"/>
</dbReference>
<dbReference type="AlphaFoldDB" id="A0A1H3WNU9"/>
<dbReference type="InterPro" id="IPR029061">
    <property type="entry name" value="THDP-binding"/>
</dbReference>
<proteinExistence type="predicted"/>
<name>A0A1H3WNU9_SELRU</name>
<dbReference type="RefSeq" id="WP_074671436.1">
    <property type="nucleotide sequence ID" value="NZ_FNQG01000004.1"/>
</dbReference>
<protein>
    <submittedName>
        <fullName evidence="6">Phosphonopyruvate decarboxylase</fullName>
    </submittedName>
</protein>
<feature type="domain" description="Thiamine pyrophosphate enzyme N-terminal TPP-binding" evidence="5">
    <location>
        <begin position="11"/>
        <end position="118"/>
    </location>
</feature>
<dbReference type="GO" id="GO:0033980">
    <property type="term" value="F:phosphonopyruvate decarboxylase activity"/>
    <property type="evidence" value="ECO:0007669"/>
    <property type="project" value="InterPro"/>
</dbReference>
<dbReference type="InterPro" id="IPR017684">
    <property type="entry name" value="Phosphono-pyrv_decarboxylase"/>
</dbReference>
<organism evidence="6 7">
    <name type="scientific">Selenomonas ruminantium</name>
    <dbReference type="NCBI Taxonomy" id="971"/>
    <lineage>
        <taxon>Bacteria</taxon>
        <taxon>Bacillati</taxon>
        <taxon>Bacillota</taxon>
        <taxon>Negativicutes</taxon>
        <taxon>Selenomonadales</taxon>
        <taxon>Selenomonadaceae</taxon>
        <taxon>Selenomonas</taxon>
    </lineage>
</organism>
<evidence type="ECO:0000313" key="6">
    <source>
        <dbReference type="EMBL" id="SDZ88825.1"/>
    </source>
</evidence>
<dbReference type="OrthoDB" id="9785953at2"/>
<dbReference type="EMBL" id="FNQG01000004">
    <property type="protein sequence ID" value="SDZ88825.1"/>
    <property type="molecule type" value="Genomic_DNA"/>
</dbReference>
<accession>A0A1H3WNU9</accession>
<dbReference type="Gene3D" id="3.40.50.970">
    <property type="match status" value="2"/>
</dbReference>
<dbReference type="InterPro" id="IPR011766">
    <property type="entry name" value="TPP_enzyme_TPP-bd"/>
</dbReference>
<dbReference type="NCBIfam" id="TIGR03297">
    <property type="entry name" value="Ppyr-DeCO2ase"/>
    <property type="match status" value="1"/>
</dbReference>
<gene>
    <name evidence="6" type="ORF">SAMN05660648_01070</name>
</gene>
<feature type="domain" description="Thiamine pyrophosphate enzyme TPP-binding" evidence="4">
    <location>
        <begin position="215"/>
        <end position="342"/>
    </location>
</feature>
<dbReference type="PANTHER" id="PTHR42818">
    <property type="entry name" value="SULFOPYRUVATE DECARBOXYLASE SUBUNIT ALPHA"/>
    <property type="match status" value="1"/>
</dbReference>
<keyword evidence="1" id="KW-0210">Decarboxylase</keyword>
<dbReference type="CDD" id="cd07035">
    <property type="entry name" value="TPP_PYR_POX_like"/>
    <property type="match status" value="1"/>
</dbReference>
<dbReference type="CDD" id="cd03371">
    <property type="entry name" value="TPP_PpyrDC"/>
    <property type="match status" value="1"/>
</dbReference>
<evidence type="ECO:0000256" key="1">
    <source>
        <dbReference type="ARBA" id="ARBA00022793"/>
    </source>
</evidence>
<dbReference type="PANTHER" id="PTHR42818:SF1">
    <property type="entry name" value="SULFOPYRUVATE DECARBOXYLASE"/>
    <property type="match status" value="1"/>
</dbReference>
<dbReference type="SUPFAM" id="SSF52518">
    <property type="entry name" value="Thiamin diphosphate-binding fold (THDP-binding)"/>
    <property type="match status" value="2"/>
</dbReference>
<sequence length="379" mass="41456">MNVGKLVDIIGADFFTGVPDSQLKALCNYLMNKYGIDPKHHIIAANEGNCTALAAGYHLATGKVPVVYMQNSGEGNIINPVASLLNDKVYAIPMIFIIGWRGEPGIHDEPQHIYQGEITLKLLKDMDIVSYVIGKETTYDDVTKAMEGFRKVLARGKDVAFVIRKGALSDAPKVEYKNNYKMMREEIIRHIAKVAGEDPIVSTTGKASRELFETRTSNGQSHKYDFLTVGSMGHTSSIALGIAINKSSQRIWCVDGDGSALMHMGAMAVIGANKPDNLIHVIINNGAHETVGGMPTVAGVVDFVQIAFACGYPKAVSVDTFEDLDKVLERAKDERELTFIEVKCSIGARDDLGRPTTTALENKINFMKYLKELDDVGKK</sequence>
<dbReference type="InterPro" id="IPR051818">
    <property type="entry name" value="TPP_dependent_decarboxylase"/>
</dbReference>
<evidence type="ECO:0000259" key="4">
    <source>
        <dbReference type="Pfam" id="PF02775"/>
    </source>
</evidence>
<dbReference type="Pfam" id="PF02775">
    <property type="entry name" value="TPP_enzyme_C"/>
    <property type="match status" value="1"/>
</dbReference>
<dbReference type="GO" id="GO:0032923">
    <property type="term" value="P:organic phosphonate biosynthetic process"/>
    <property type="evidence" value="ECO:0007669"/>
    <property type="project" value="InterPro"/>
</dbReference>
<dbReference type="Proteomes" id="UP000183469">
    <property type="component" value="Unassembled WGS sequence"/>
</dbReference>
<reference evidence="6 7" key="1">
    <citation type="submission" date="2016-10" db="EMBL/GenBank/DDBJ databases">
        <authorList>
            <person name="de Groot N.N."/>
        </authorList>
    </citation>
    <scope>NUCLEOTIDE SEQUENCE [LARGE SCALE GENOMIC DNA]</scope>
    <source>
        <strain evidence="6 7">DSM 2872</strain>
    </source>
</reference>